<dbReference type="AlphaFoldDB" id="A0A1T4Q3X1"/>
<feature type="region of interest" description="Disordered" evidence="1">
    <location>
        <begin position="502"/>
        <end position="533"/>
    </location>
</feature>
<dbReference type="EMBL" id="FUXA01000016">
    <property type="protein sequence ID" value="SJZ98364.1"/>
    <property type="molecule type" value="Genomic_DNA"/>
</dbReference>
<dbReference type="RefSeq" id="WP_078788040.1">
    <property type="nucleotide sequence ID" value="NZ_FMTO01000014.1"/>
</dbReference>
<evidence type="ECO:0000256" key="1">
    <source>
        <dbReference type="SAM" id="MobiDB-lite"/>
    </source>
</evidence>
<name>A0A1T4Q3X1_9FIRM</name>
<proteinExistence type="predicted"/>
<dbReference type="Proteomes" id="UP000189857">
    <property type="component" value="Unassembled WGS sequence"/>
</dbReference>
<organism evidence="2 3">
    <name type="scientific">Eubacterium ruminantium</name>
    <dbReference type="NCBI Taxonomy" id="42322"/>
    <lineage>
        <taxon>Bacteria</taxon>
        <taxon>Bacillati</taxon>
        <taxon>Bacillota</taxon>
        <taxon>Clostridia</taxon>
        <taxon>Eubacteriales</taxon>
        <taxon>Eubacteriaceae</taxon>
        <taxon>Eubacterium</taxon>
    </lineage>
</organism>
<sequence length="533" mass="60271">MAQKKEIDAKSVSKEKVATVKNNVGKPNQSVAAIREQHKFEQERQIKMYANAKEDKVMRTIRDIAQNATVPSITTINRDMIRGYLTGNIYANSKNLINASRYLFYRSPIYNKMIYTIAGMYCLDARMLTPDYSFVKGMDINQALKQYDDTLNFLDIINLQNNMNPVLVNTWIDDVSFNLFFKDDEGSTFWKIDPNEAIIDSIYMYKGGWCYGFAIDMSKWRSAQKQALKEWLGEPLVSMWKEYESTGIKYIHVPAEYSMVLKFHTDMMDAIIPPLLHNFIPLANLNDLSDTQASADQLSFYRMIYLPLPTMSGAKNPDEFEITPDLAIDYFKIATDNAIPSGVSSAVIPGKELKTIDFSDNVSDDVNRVENSQQQILGSSGGIGALLNGNKLVNNSALIKAALKSESAYVLNSILPQIETWANLQLYLNVGKPCKVNLLPVTIHTKEDYQKALLEANQYSYSYRLAYGTLMDISERETMAQLMFETQVLKLQDLMQYPLQSSYTTSNDGATESGAPEKDVAELTPEGERSRNK</sequence>
<evidence type="ECO:0000313" key="2">
    <source>
        <dbReference type="EMBL" id="SJZ98364.1"/>
    </source>
</evidence>
<feature type="compositionally biased region" description="Basic and acidic residues" evidence="1">
    <location>
        <begin position="515"/>
        <end position="533"/>
    </location>
</feature>
<reference evidence="2 3" key="1">
    <citation type="submission" date="2017-02" db="EMBL/GenBank/DDBJ databases">
        <authorList>
            <person name="Peterson S.W."/>
        </authorList>
    </citation>
    <scope>NUCLEOTIDE SEQUENCE [LARGE SCALE GENOMIC DNA]</scope>
    <source>
        <strain evidence="2 3">ATCC 17233</strain>
    </source>
</reference>
<keyword evidence="3" id="KW-1185">Reference proteome</keyword>
<gene>
    <name evidence="2" type="ORF">SAMN02745110_02244</name>
</gene>
<accession>A0A1T4Q3X1</accession>
<evidence type="ECO:0000313" key="3">
    <source>
        <dbReference type="Proteomes" id="UP000189857"/>
    </source>
</evidence>
<protein>
    <submittedName>
        <fullName evidence="2">Uncharacterized protein</fullName>
    </submittedName>
</protein>